<keyword evidence="1" id="KW-0732">Signal</keyword>
<feature type="domain" description="Apple" evidence="2">
    <location>
        <begin position="47"/>
        <end position="86"/>
    </location>
</feature>
<dbReference type="Gene3D" id="2.60.120.260">
    <property type="entry name" value="Galactose-binding domain-like"/>
    <property type="match status" value="1"/>
</dbReference>
<proteinExistence type="predicted"/>
<dbReference type="EMBL" id="JACVVK020000057">
    <property type="protein sequence ID" value="KAK7497519.1"/>
    <property type="molecule type" value="Genomic_DNA"/>
</dbReference>
<gene>
    <name evidence="3" type="ORF">BaRGS_00011159</name>
</gene>
<feature type="chain" id="PRO_5044854372" description="Apple domain-containing protein" evidence="1">
    <location>
        <begin position="20"/>
        <end position="178"/>
    </location>
</feature>
<evidence type="ECO:0000313" key="3">
    <source>
        <dbReference type="EMBL" id="KAK7497519.1"/>
    </source>
</evidence>
<comment type="caution">
    <text evidence="3">The sequence shown here is derived from an EMBL/GenBank/DDBJ whole genome shotgun (WGS) entry which is preliminary data.</text>
</comment>
<accession>A0ABD0LD82</accession>
<dbReference type="Proteomes" id="UP001519460">
    <property type="component" value="Unassembled WGS sequence"/>
</dbReference>
<organism evidence="3 4">
    <name type="scientific">Batillaria attramentaria</name>
    <dbReference type="NCBI Taxonomy" id="370345"/>
    <lineage>
        <taxon>Eukaryota</taxon>
        <taxon>Metazoa</taxon>
        <taxon>Spiralia</taxon>
        <taxon>Lophotrochozoa</taxon>
        <taxon>Mollusca</taxon>
        <taxon>Gastropoda</taxon>
        <taxon>Caenogastropoda</taxon>
        <taxon>Sorbeoconcha</taxon>
        <taxon>Cerithioidea</taxon>
        <taxon>Batillariidae</taxon>
        <taxon>Batillaria</taxon>
    </lineage>
</organism>
<keyword evidence="4" id="KW-1185">Reference proteome</keyword>
<dbReference type="SUPFAM" id="SSF49785">
    <property type="entry name" value="Galactose-binding domain-like"/>
    <property type="match status" value="1"/>
</dbReference>
<feature type="signal peptide" evidence="1">
    <location>
        <begin position="1"/>
        <end position="19"/>
    </location>
</feature>
<dbReference type="Pfam" id="PF00024">
    <property type="entry name" value="PAN_1"/>
    <property type="match status" value="1"/>
</dbReference>
<evidence type="ECO:0000313" key="4">
    <source>
        <dbReference type="Proteomes" id="UP001519460"/>
    </source>
</evidence>
<dbReference type="Gene3D" id="3.50.4.10">
    <property type="entry name" value="Hepatocyte Growth Factor"/>
    <property type="match status" value="1"/>
</dbReference>
<reference evidence="3 4" key="1">
    <citation type="journal article" date="2023" name="Sci. Data">
        <title>Genome assembly of the Korean intertidal mud-creeper Batillaria attramentaria.</title>
        <authorList>
            <person name="Patra A.K."/>
            <person name="Ho P.T."/>
            <person name="Jun S."/>
            <person name="Lee S.J."/>
            <person name="Kim Y."/>
            <person name="Won Y.J."/>
        </authorList>
    </citation>
    <scope>NUCLEOTIDE SEQUENCE [LARGE SCALE GENOMIC DNA]</scope>
    <source>
        <strain evidence="3">Wonlab-2016</strain>
    </source>
</reference>
<evidence type="ECO:0000259" key="2">
    <source>
        <dbReference type="Pfam" id="PF00024"/>
    </source>
</evidence>
<dbReference type="AlphaFoldDB" id="A0ABD0LD82"/>
<protein>
    <recommendedName>
        <fullName evidence="2">Apple domain-containing protein</fullName>
    </recommendedName>
</protein>
<dbReference type="InterPro" id="IPR008979">
    <property type="entry name" value="Galactose-bd-like_sf"/>
</dbReference>
<sequence>MLNLITVVAAMIVSAECTGETDKRTTMYERRRGVDDLAFSNNLILGTSARTRGECGARCQANQNCATFTFIPSSHTCRKHKCFSTSGPSLHSPGAATFILRRLPSADRLRDFDVEIFTQDPVDNPTAEAALCYHYTGSMPPGVTETLYCPIPYCGRYVRIRKSSANLSLCEVQVLGTN</sequence>
<name>A0ABD0LD82_9CAEN</name>
<dbReference type="InterPro" id="IPR003609">
    <property type="entry name" value="Pan_app"/>
</dbReference>
<evidence type="ECO:0000256" key="1">
    <source>
        <dbReference type="SAM" id="SignalP"/>
    </source>
</evidence>